<dbReference type="Pfam" id="PF02151">
    <property type="entry name" value="UVR"/>
    <property type="match status" value="1"/>
</dbReference>
<dbReference type="OrthoDB" id="9788704at2"/>
<dbReference type="GO" id="GO:0050897">
    <property type="term" value="F:cobalt ion binding"/>
    <property type="evidence" value="ECO:0007669"/>
    <property type="project" value="TreeGrafter"/>
</dbReference>
<dbReference type="Gene3D" id="4.10.860.10">
    <property type="entry name" value="UVR domain"/>
    <property type="match status" value="1"/>
</dbReference>
<dbReference type="InterPro" id="IPR001943">
    <property type="entry name" value="UVR_dom"/>
</dbReference>
<keyword evidence="3" id="KW-1185">Reference proteome</keyword>
<dbReference type="PANTHER" id="PTHR38430:SF1">
    <property type="entry name" value="PROTEIN-ARGININE KINASE ACTIVATOR PROTEIN"/>
    <property type="match status" value="1"/>
</dbReference>
<organism evidence="2 3">
    <name type="scientific">Desulforamulus reducens (strain ATCC BAA-1160 / DSM 100696 / MI-1)</name>
    <name type="common">Desulfotomaculum reducens</name>
    <dbReference type="NCBI Taxonomy" id="349161"/>
    <lineage>
        <taxon>Bacteria</taxon>
        <taxon>Bacillati</taxon>
        <taxon>Bacillota</taxon>
        <taxon>Clostridia</taxon>
        <taxon>Eubacteriales</taxon>
        <taxon>Peptococcaceae</taxon>
        <taxon>Desulforamulus</taxon>
    </lineage>
</organism>
<dbReference type="InterPro" id="IPR025542">
    <property type="entry name" value="YacH"/>
</dbReference>
<dbReference type="PROSITE" id="PS50151">
    <property type="entry name" value="UVR"/>
    <property type="match status" value="1"/>
</dbReference>
<dbReference type="GO" id="GO:0005507">
    <property type="term" value="F:copper ion binding"/>
    <property type="evidence" value="ECO:0007669"/>
    <property type="project" value="TreeGrafter"/>
</dbReference>
<gene>
    <name evidence="2" type="ordered locus">Dred_0178</name>
</gene>
<accession>A4J0X4</accession>
<dbReference type="GO" id="GO:1990169">
    <property type="term" value="P:stress response to copper ion"/>
    <property type="evidence" value="ECO:0007669"/>
    <property type="project" value="TreeGrafter"/>
</dbReference>
<evidence type="ECO:0000313" key="3">
    <source>
        <dbReference type="Proteomes" id="UP000001556"/>
    </source>
</evidence>
<dbReference type="PANTHER" id="PTHR38430">
    <property type="entry name" value="PROTEIN-ARGININE KINASE ACTIVATOR PROTEIN"/>
    <property type="match status" value="1"/>
</dbReference>
<dbReference type="InterPro" id="IPR036876">
    <property type="entry name" value="UVR_dom_sf"/>
</dbReference>
<dbReference type="SUPFAM" id="SSF46600">
    <property type="entry name" value="C-terminal UvrC-binding domain of UvrB"/>
    <property type="match status" value="1"/>
</dbReference>
<dbReference type="eggNOG" id="COG3880">
    <property type="taxonomic scope" value="Bacteria"/>
</dbReference>
<dbReference type="STRING" id="349161.Dred_0178"/>
<evidence type="ECO:0000313" key="2">
    <source>
        <dbReference type="EMBL" id="ABO48727.1"/>
    </source>
</evidence>
<dbReference type="PIRSF" id="PIRSF015034">
    <property type="entry name" value="YacH"/>
    <property type="match status" value="1"/>
</dbReference>
<sequence length="170" mass="18940">MLCDRCQKRPAEVHFTQIINNSKKQMNLCSTCASELQAGSLGFAPQLNLHDFLAGLINHHFTGSSIQTNALPQMRCEKCGSTEAQVAKTGLFGCSECYSQIGERVRPLLKRIHGSSIHTGKVPKRTGGTALIAKEIRILKNQLQNAIKYEEFEEAASIRDRIKELEQKLQ</sequence>
<dbReference type="KEGG" id="drm:Dred_0178"/>
<dbReference type="GO" id="GO:1990170">
    <property type="term" value="P:stress response to cadmium ion"/>
    <property type="evidence" value="ECO:0007669"/>
    <property type="project" value="TreeGrafter"/>
</dbReference>
<evidence type="ECO:0000259" key="1">
    <source>
        <dbReference type="PROSITE" id="PS50151"/>
    </source>
</evidence>
<name>A4J0X4_DESRM</name>
<dbReference type="GO" id="GO:0046870">
    <property type="term" value="F:cadmium ion binding"/>
    <property type="evidence" value="ECO:0007669"/>
    <property type="project" value="TreeGrafter"/>
</dbReference>
<dbReference type="EMBL" id="CP000612">
    <property type="protein sequence ID" value="ABO48727.1"/>
    <property type="molecule type" value="Genomic_DNA"/>
</dbReference>
<dbReference type="RefSeq" id="WP_011876568.1">
    <property type="nucleotide sequence ID" value="NC_009253.1"/>
</dbReference>
<dbReference type="Proteomes" id="UP000001556">
    <property type="component" value="Chromosome"/>
</dbReference>
<feature type="domain" description="UVR" evidence="1">
    <location>
        <begin position="133"/>
        <end position="168"/>
    </location>
</feature>
<proteinExistence type="predicted"/>
<dbReference type="HOGENOM" id="CLU_102553_1_0_9"/>
<protein>
    <submittedName>
        <fullName evidence="2">UvrB/UvrC protein</fullName>
    </submittedName>
</protein>
<dbReference type="AlphaFoldDB" id="A4J0X4"/>
<reference evidence="2 3" key="1">
    <citation type="submission" date="2007-03" db="EMBL/GenBank/DDBJ databases">
        <title>Complete sequence of Desulfotomaculum reducens MI-1.</title>
        <authorList>
            <consortium name="US DOE Joint Genome Institute"/>
            <person name="Copeland A."/>
            <person name="Lucas S."/>
            <person name="Lapidus A."/>
            <person name="Barry K."/>
            <person name="Detter J.C."/>
            <person name="Glavina del Rio T."/>
            <person name="Hammon N."/>
            <person name="Israni S."/>
            <person name="Dalin E."/>
            <person name="Tice H."/>
            <person name="Pitluck S."/>
            <person name="Sims D."/>
            <person name="Brettin T."/>
            <person name="Bruce D."/>
            <person name="Han C."/>
            <person name="Tapia R."/>
            <person name="Schmutz J."/>
            <person name="Larimer F."/>
            <person name="Land M."/>
            <person name="Hauser L."/>
            <person name="Kyrpides N."/>
            <person name="Kim E."/>
            <person name="Tebo B.M."/>
            <person name="Richardson P."/>
        </authorList>
    </citation>
    <scope>NUCLEOTIDE SEQUENCE [LARGE SCALE GENOMIC DNA]</scope>
    <source>
        <strain evidence="2 3">MI-1</strain>
    </source>
</reference>
<dbReference type="GO" id="GO:0008270">
    <property type="term" value="F:zinc ion binding"/>
    <property type="evidence" value="ECO:0007669"/>
    <property type="project" value="TreeGrafter"/>
</dbReference>